<dbReference type="Gene3D" id="1.10.287.130">
    <property type="match status" value="1"/>
</dbReference>
<dbReference type="GO" id="GO:0005886">
    <property type="term" value="C:plasma membrane"/>
    <property type="evidence" value="ECO:0007669"/>
    <property type="project" value="TreeGrafter"/>
</dbReference>
<dbReference type="Gene3D" id="3.30.450.40">
    <property type="match status" value="1"/>
</dbReference>
<dbReference type="EMBL" id="VSSQ01000249">
    <property type="protein sequence ID" value="MPL88023.1"/>
    <property type="molecule type" value="Genomic_DNA"/>
</dbReference>
<keyword evidence="7" id="KW-0547">Nucleotide-binding</keyword>
<keyword evidence="4" id="KW-0597">Phosphoprotein</keyword>
<dbReference type="SMART" id="SM00388">
    <property type="entry name" value="HisKA"/>
    <property type="match status" value="1"/>
</dbReference>
<comment type="caution">
    <text evidence="15">The sequence shown here is derived from an EMBL/GenBank/DDBJ whole genome shotgun (WGS) entry which is preliminary data.</text>
</comment>
<evidence type="ECO:0000256" key="6">
    <source>
        <dbReference type="ARBA" id="ARBA00022692"/>
    </source>
</evidence>
<feature type="transmembrane region" description="Helical" evidence="13">
    <location>
        <begin position="61"/>
        <end position="91"/>
    </location>
</feature>
<dbReference type="GO" id="GO:0005524">
    <property type="term" value="F:ATP binding"/>
    <property type="evidence" value="ECO:0007669"/>
    <property type="project" value="UniProtKB-KW"/>
</dbReference>
<evidence type="ECO:0000256" key="2">
    <source>
        <dbReference type="ARBA" id="ARBA00004141"/>
    </source>
</evidence>
<dbReference type="PRINTS" id="PR00344">
    <property type="entry name" value="BCTRLSENSOR"/>
</dbReference>
<evidence type="ECO:0000256" key="13">
    <source>
        <dbReference type="SAM" id="Phobius"/>
    </source>
</evidence>
<sequence>MCKKKVNTVTKEASSKKYFDNLNKISTTIYNIATMFVMLALCTGISIFFKRNGSLESDIVMVYLMGIIVFSYLVSSYFYSFLAAVCGVLFYNFFFTEPYFTLQVYNPGYPVTFLIMFIVGSFISTLTIRLKSQTSLAEEREQRFKSLYQIERKLLGVKSSESLAKVSAEELAKQFSADVLVQFFDNSGQAQNRYVEGSDFFGDDKERLACYETYHSANCCGHGTTLFPKSKAYYLPVIGQGGVLGVIGIGLTKSLVLTPLQMKFLDTIAPQIAVVLERERLYEKQEETQIQVQRERLRTDMLRAISHDLRTPLTSIMGSASTIIYNFATVSDDIKKEFLHNIYNDASWLNEMVENILNMTRIDEGKIALNLEQEAAEEIIAEAISHVKKPTNKHIITAKMPADIILLKVDGVLITQVLVNLLGNAINYTPEGTEISVSVNKIENEIIFEVSDNGPGISETDLPHMFERFYSQHTKVYGTRHGTGLGLSLCKSIIEAHGGKIDIHNREPHGTVVRFCLPAKEDPNDATISLSR</sequence>
<dbReference type="PANTHER" id="PTHR45569">
    <property type="entry name" value="SENSOR PROTEIN KDPD"/>
    <property type="match status" value="1"/>
</dbReference>
<gene>
    <name evidence="15" type="primary">kdpD_7</name>
    <name evidence="15" type="ORF">SDC9_34036</name>
</gene>
<keyword evidence="11" id="KW-0902">Two-component regulatory system</keyword>
<keyword evidence="10 13" id="KW-1133">Transmembrane helix</keyword>
<dbReference type="InterPro" id="IPR003594">
    <property type="entry name" value="HATPase_dom"/>
</dbReference>
<proteinExistence type="predicted"/>
<dbReference type="InterPro" id="IPR004358">
    <property type="entry name" value="Sig_transdc_His_kin-like_C"/>
</dbReference>
<dbReference type="GO" id="GO:0000155">
    <property type="term" value="F:phosphorelay sensor kinase activity"/>
    <property type="evidence" value="ECO:0007669"/>
    <property type="project" value="InterPro"/>
</dbReference>
<keyword evidence="8" id="KW-0418">Kinase</keyword>
<evidence type="ECO:0000256" key="8">
    <source>
        <dbReference type="ARBA" id="ARBA00022777"/>
    </source>
</evidence>
<evidence type="ECO:0000256" key="12">
    <source>
        <dbReference type="ARBA" id="ARBA00023136"/>
    </source>
</evidence>
<evidence type="ECO:0000256" key="7">
    <source>
        <dbReference type="ARBA" id="ARBA00022741"/>
    </source>
</evidence>
<reference evidence="15" key="1">
    <citation type="submission" date="2019-08" db="EMBL/GenBank/DDBJ databases">
        <authorList>
            <person name="Kucharzyk K."/>
            <person name="Murdoch R.W."/>
            <person name="Higgins S."/>
            <person name="Loffler F."/>
        </authorList>
    </citation>
    <scope>NUCLEOTIDE SEQUENCE</scope>
</reference>
<comment type="subcellular location">
    <subcellularLocation>
        <location evidence="2">Membrane</location>
        <topology evidence="2">Multi-pass membrane protein</topology>
    </subcellularLocation>
</comment>
<dbReference type="SUPFAM" id="SSF55874">
    <property type="entry name" value="ATPase domain of HSP90 chaperone/DNA topoisomerase II/histidine kinase"/>
    <property type="match status" value="1"/>
</dbReference>
<evidence type="ECO:0000256" key="5">
    <source>
        <dbReference type="ARBA" id="ARBA00022679"/>
    </source>
</evidence>
<protein>
    <recommendedName>
        <fullName evidence="3">histidine kinase</fullName>
        <ecNumber evidence="3">2.7.13.3</ecNumber>
    </recommendedName>
</protein>
<evidence type="ECO:0000313" key="15">
    <source>
        <dbReference type="EMBL" id="MPL88023.1"/>
    </source>
</evidence>
<dbReference type="CDD" id="cd00082">
    <property type="entry name" value="HisKA"/>
    <property type="match status" value="1"/>
</dbReference>
<dbReference type="InterPro" id="IPR052023">
    <property type="entry name" value="Histidine_kinase_KdpD"/>
</dbReference>
<dbReference type="InterPro" id="IPR038318">
    <property type="entry name" value="KdpD_sf"/>
</dbReference>
<dbReference type="EC" id="2.7.13.3" evidence="3"/>
<dbReference type="Pfam" id="PF00512">
    <property type="entry name" value="HisKA"/>
    <property type="match status" value="1"/>
</dbReference>
<dbReference type="SUPFAM" id="SSF55781">
    <property type="entry name" value="GAF domain-like"/>
    <property type="match status" value="1"/>
</dbReference>
<dbReference type="InterPro" id="IPR029016">
    <property type="entry name" value="GAF-like_dom_sf"/>
</dbReference>
<evidence type="ECO:0000256" key="3">
    <source>
        <dbReference type="ARBA" id="ARBA00012438"/>
    </source>
</evidence>
<evidence type="ECO:0000256" key="11">
    <source>
        <dbReference type="ARBA" id="ARBA00023012"/>
    </source>
</evidence>
<evidence type="ECO:0000256" key="10">
    <source>
        <dbReference type="ARBA" id="ARBA00022989"/>
    </source>
</evidence>
<dbReference type="Gene3D" id="1.20.120.620">
    <property type="entry name" value="Backbone structure of the membrane domain of e. Coli histidine kinase receptor kdpd"/>
    <property type="match status" value="1"/>
</dbReference>
<keyword evidence="9" id="KW-0067">ATP-binding</keyword>
<evidence type="ECO:0000259" key="14">
    <source>
        <dbReference type="PROSITE" id="PS50109"/>
    </source>
</evidence>
<dbReference type="InterPro" id="IPR036890">
    <property type="entry name" value="HATPase_C_sf"/>
</dbReference>
<feature type="transmembrane region" description="Helical" evidence="13">
    <location>
        <begin position="111"/>
        <end position="130"/>
    </location>
</feature>
<accession>A0A644VB82</accession>
<dbReference type="AlphaFoldDB" id="A0A644VB82"/>
<dbReference type="InterPro" id="IPR025201">
    <property type="entry name" value="KdpD_TM"/>
</dbReference>
<dbReference type="InterPro" id="IPR036097">
    <property type="entry name" value="HisK_dim/P_sf"/>
</dbReference>
<dbReference type="PROSITE" id="PS50109">
    <property type="entry name" value="HIS_KIN"/>
    <property type="match status" value="1"/>
</dbReference>
<evidence type="ECO:0000256" key="9">
    <source>
        <dbReference type="ARBA" id="ARBA00022840"/>
    </source>
</evidence>
<dbReference type="FunFam" id="3.30.565.10:FF:000006">
    <property type="entry name" value="Sensor histidine kinase WalK"/>
    <property type="match status" value="1"/>
</dbReference>
<feature type="transmembrane region" description="Helical" evidence="13">
    <location>
        <begin position="29"/>
        <end position="49"/>
    </location>
</feature>
<dbReference type="SMART" id="SM00387">
    <property type="entry name" value="HATPase_c"/>
    <property type="match status" value="1"/>
</dbReference>
<organism evidence="15">
    <name type="scientific">bioreactor metagenome</name>
    <dbReference type="NCBI Taxonomy" id="1076179"/>
    <lineage>
        <taxon>unclassified sequences</taxon>
        <taxon>metagenomes</taxon>
        <taxon>ecological metagenomes</taxon>
    </lineage>
</organism>
<dbReference type="CDD" id="cd00075">
    <property type="entry name" value="HATPase"/>
    <property type="match status" value="1"/>
</dbReference>
<keyword evidence="6 13" id="KW-0812">Transmembrane</keyword>
<feature type="domain" description="Histidine kinase" evidence="14">
    <location>
        <begin position="304"/>
        <end position="521"/>
    </location>
</feature>
<evidence type="ECO:0000256" key="1">
    <source>
        <dbReference type="ARBA" id="ARBA00000085"/>
    </source>
</evidence>
<comment type="catalytic activity">
    <reaction evidence="1">
        <text>ATP + protein L-histidine = ADP + protein N-phospho-L-histidine.</text>
        <dbReference type="EC" id="2.7.13.3"/>
    </reaction>
</comment>
<keyword evidence="12 13" id="KW-0472">Membrane</keyword>
<dbReference type="PANTHER" id="PTHR45569:SF1">
    <property type="entry name" value="SENSOR PROTEIN KDPD"/>
    <property type="match status" value="1"/>
</dbReference>
<dbReference type="SUPFAM" id="SSF47384">
    <property type="entry name" value="Homodimeric domain of signal transducing histidine kinase"/>
    <property type="match status" value="1"/>
</dbReference>
<keyword evidence="5 15" id="KW-0808">Transferase</keyword>
<dbReference type="Pfam" id="PF13493">
    <property type="entry name" value="DUF4118"/>
    <property type="match status" value="1"/>
</dbReference>
<evidence type="ECO:0000256" key="4">
    <source>
        <dbReference type="ARBA" id="ARBA00022553"/>
    </source>
</evidence>
<dbReference type="InterPro" id="IPR005467">
    <property type="entry name" value="His_kinase_dom"/>
</dbReference>
<dbReference type="InterPro" id="IPR003661">
    <property type="entry name" value="HisK_dim/P_dom"/>
</dbReference>
<dbReference type="Pfam" id="PF02518">
    <property type="entry name" value="HATPase_c"/>
    <property type="match status" value="1"/>
</dbReference>
<name>A0A644VB82_9ZZZZ</name>
<dbReference type="Gene3D" id="3.30.565.10">
    <property type="entry name" value="Histidine kinase-like ATPase, C-terminal domain"/>
    <property type="match status" value="1"/>
</dbReference>